<comment type="caution">
    <text evidence="2">The sequence shown here is derived from an EMBL/GenBank/DDBJ whole genome shotgun (WGS) entry which is preliminary data.</text>
</comment>
<accession>A0AAW0AVA7</accession>
<organism evidence="2 3">
    <name type="scientific">Favolaschia claudopus</name>
    <dbReference type="NCBI Taxonomy" id="2862362"/>
    <lineage>
        <taxon>Eukaryota</taxon>
        <taxon>Fungi</taxon>
        <taxon>Dikarya</taxon>
        <taxon>Basidiomycota</taxon>
        <taxon>Agaricomycotina</taxon>
        <taxon>Agaricomycetes</taxon>
        <taxon>Agaricomycetidae</taxon>
        <taxon>Agaricales</taxon>
        <taxon>Marasmiineae</taxon>
        <taxon>Mycenaceae</taxon>
        <taxon>Favolaschia</taxon>
    </lineage>
</organism>
<feature type="chain" id="PRO_5043642665" evidence="1">
    <location>
        <begin position="18"/>
        <end position="131"/>
    </location>
</feature>
<evidence type="ECO:0000313" key="3">
    <source>
        <dbReference type="Proteomes" id="UP001362999"/>
    </source>
</evidence>
<protein>
    <submittedName>
        <fullName evidence="2">Uncharacterized protein</fullName>
    </submittedName>
</protein>
<proteinExistence type="predicted"/>
<reference evidence="2 3" key="1">
    <citation type="journal article" date="2024" name="J Genomics">
        <title>Draft genome sequencing and assembly of Favolaschia claudopus CIRM-BRFM 2984 isolated from oak limbs.</title>
        <authorList>
            <person name="Navarro D."/>
            <person name="Drula E."/>
            <person name="Chaduli D."/>
            <person name="Cazenave R."/>
            <person name="Ahrendt S."/>
            <person name="Wang J."/>
            <person name="Lipzen A."/>
            <person name="Daum C."/>
            <person name="Barry K."/>
            <person name="Grigoriev I.V."/>
            <person name="Favel A."/>
            <person name="Rosso M.N."/>
            <person name="Martin F."/>
        </authorList>
    </citation>
    <scope>NUCLEOTIDE SEQUENCE [LARGE SCALE GENOMIC DNA]</scope>
    <source>
        <strain evidence="2 3">CIRM-BRFM 2984</strain>
    </source>
</reference>
<dbReference type="Proteomes" id="UP001362999">
    <property type="component" value="Unassembled WGS sequence"/>
</dbReference>
<keyword evidence="1" id="KW-0732">Signal</keyword>
<dbReference type="AlphaFoldDB" id="A0AAW0AVA7"/>
<evidence type="ECO:0000256" key="1">
    <source>
        <dbReference type="SAM" id="SignalP"/>
    </source>
</evidence>
<dbReference type="EMBL" id="JAWWNJ010000049">
    <property type="protein sequence ID" value="KAK7016838.1"/>
    <property type="molecule type" value="Genomic_DNA"/>
</dbReference>
<name>A0AAW0AVA7_9AGAR</name>
<sequence>MLLFLPILSIPIYLLTSIFDLSSTARLVTCLLHIRLRLLSHMYLVTESYRVAPSSLSLSLFPSRTSHPHSPGSVLVPATYPYPIHTRYANRYYAYLRLDTYLLRTSRVHFARLSRPILTHTSLLPAPLPSP</sequence>
<keyword evidence="3" id="KW-1185">Reference proteome</keyword>
<gene>
    <name evidence="2" type="ORF">R3P38DRAFT_2987749</name>
</gene>
<feature type="non-terminal residue" evidence="2">
    <location>
        <position position="131"/>
    </location>
</feature>
<feature type="signal peptide" evidence="1">
    <location>
        <begin position="1"/>
        <end position="17"/>
    </location>
</feature>
<evidence type="ECO:0000313" key="2">
    <source>
        <dbReference type="EMBL" id="KAK7016838.1"/>
    </source>
</evidence>